<proteinExistence type="predicted"/>
<keyword evidence="4" id="KW-1185">Reference proteome</keyword>
<keyword evidence="1" id="KW-1133">Transmembrane helix</keyword>
<protein>
    <submittedName>
        <fullName evidence="3">2 TM domain-containing transmembrane protein</fullName>
    </submittedName>
</protein>
<name>A0AAW2ZP38_9EUKA</name>
<evidence type="ECO:0000256" key="1">
    <source>
        <dbReference type="SAM" id="Phobius"/>
    </source>
</evidence>
<dbReference type="EMBL" id="JAOPGA020001777">
    <property type="protein sequence ID" value="KAL0491203.1"/>
    <property type="molecule type" value="Genomic_DNA"/>
</dbReference>
<feature type="transmembrane region" description="Helical" evidence="1">
    <location>
        <begin position="108"/>
        <end position="130"/>
    </location>
</feature>
<dbReference type="EMBL" id="JAOPGA020000769">
    <property type="protein sequence ID" value="KAL0481529.1"/>
    <property type="molecule type" value="Genomic_DNA"/>
</dbReference>
<evidence type="ECO:0000313" key="3">
    <source>
        <dbReference type="EMBL" id="KAL0491203.1"/>
    </source>
</evidence>
<dbReference type="AlphaFoldDB" id="A0AAW2ZP38"/>
<gene>
    <name evidence="3" type="ORF">AKO1_002400</name>
    <name evidence="2" type="ORF">AKO1_012334</name>
</gene>
<feature type="transmembrane region" description="Helical" evidence="1">
    <location>
        <begin position="159"/>
        <end position="179"/>
    </location>
</feature>
<reference evidence="3 4" key="1">
    <citation type="submission" date="2024-03" db="EMBL/GenBank/DDBJ databases">
        <title>The Acrasis kona genome and developmental transcriptomes reveal deep origins of eukaryotic multicellular pathways.</title>
        <authorList>
            <person name="Sheikh S."/>
            <person name="Fu C.-J."/>
            <person name="Brown M.W."/>
            <person name="Baldauf S.L."/>
        </authorList>
    </citation>
    <scope>NUCLEOTIDE SEQUENCE [LARGE SCALE GENOMIC DNA]</scope>
    <source>
        <strain evidence="3 4">ATCC MYA-3509</strain>
    </source>
</reference>
<dbReference type="Proteomes" id="UP001431209">
    <property type="component" value="Unassembled WGS sequence"/>
</dbReference>
<evidence type="ECO:0000313" key="4">
    <source>
        <dbReference type="Proteomes" id="UP001431209"/>
    </source>
</evidence>
<evidence type="ECO:0000313" key="2">
    <source>
        <dbReference type="EMBL" id="KAL0481529.1"/>
    </source>
</evidence>
<sequence>MIHVLRKRRIINIQQPVIRYYFKDNIPQKKPITNADSDEPHPTETVVNEKVNKRIQDERKQNIFSTLPISKISGPPQDSIECIQFDKINIQTPILIGESSKIQNSVRFVQFALFLCSIGVLVSLLDLFLFNFTNDPKGLYGSDLISKENSSSKLKDGRLNALLLQSSFFVLYMTVYVLVTRRLVRTIKLVRDPITNTPSLKMSSYTPVKFLFPSKQYTIPQSNIISASNIDNERGSNLWFSLLSTRGREYYAIYACNTHDEGEAIINVIKNMPKMTDIQ</sequence>
<keyword evidence="1 3" id="KW-0812">Transmembrane</keyword>
<accession>A0AAW2ZP38</accession>
<organism evidence="3 4">
    <name type="scientific">Acrasis kona</name>
    <dbReference type="NCBI Taxonomy" id="1008807"/>
    <lineage>
        <taxon>Eukaryota</taxon>
        <taxon>Discoba</taxon>
        <taxon>Heterolobosea</taxon>
        <taxon>Tetramitia</taxon>
        <taxon>Eutetramitia</taxon>
        <taxon>Acrasidae</taxon>
        <taxon>Acrasis</taxon>
    </lineage>
</organism>
<comment type="caution">
    <text evidence="3">The sequence shown here is derived from an EMBL/GenBank/DDBJ whole genome shotgun (WGS) entry which is preliminary data.</text>
</comment>
<keyword evidence="1" id="KW-0472">Membrane</keyword>